<comment type="similarity">
    <text evidence="6">Belongs to the bacterial reverse transcriptase family.</text>
</comment>
<dbReference type="EMBL" id="LAZR01020318">
    <property type="protein sequence ID" value="KKL89320.1"/>
    <property type="molecule type" value="Genomic_DNA"/>
</dbReference>
<evidence type="ECO:0000256" key="7">
    <source>
        <dbReference type="ARBA" id="ARBA00048173"/>
    </source>
</evidence>
<evidence type="ECO:0000256" key="3">
    <source>
        <dbReference type="ARBA" id="ARBA00022723"/>
    </source>
</evidence>
<dbReference type="InterPro" id="IPR000123">
    <property type="entry name" value="Reverse_transcriptase_msDNA"/>
</dbReference>
<feature type="compositionally biased region" description="Polar residues" evidence="8">
    <location>
        <begin position="18"/>
        <end position="27"/>
    </location>
</feature>
<dbReference type="Pfam" id="PF00078">
    <property type="entry name" value="RVT_1"/>
    <property type="match status" value="1"/>
</dbReference>
<proteinExistence type="inferred from homology"/>
<evidence type="ECO:0000313" key="10">
    <source>
        <dbReference type="EMBL" id="KKL89320.1"/>
    </source>
</evidence>
<dbReference type="InterPro" id="IPR030931">
    <property type="entry name" value="Group_II_RT_mat"/>
</dbReference>
<reference evidence="10" key="1">
    <citation type="journal article" date="2015" name="Nature">
        <title>Complex archaea that bridge the gap between prokaryotes and eukaryotes.</title>
        <authorList>
            <person name="Spang A."/>
            <person name="Saw J.H."/>
            <person name="Jorgensen S.L."/>
            <person name="Zaremba-Niedzwiedzka K."/>
            <person name="Martijn J."/>
            <person name="Lind A.E."/>
            <person name="van Eijk R."/>
            <person name="Schleper C."/>
            <person name="Guy L."/>
            <person name="Ettema T.J."/>
        </authorList>
    </citation>
    <scope>NUCLEOTIDE SEQUENCE</scope>
</reference>
<comment type="caution">
    <text evidence="10">The sequence shown here is derived from an EMBL/GenBank/DDBJ whole genome shotgun (WGS) entry which is preliminary data.</text>
</comment>
<dbReference type="GO" id="GO:0003723">
    <property type="term" value="F:RNA binding"/>
    <property type="evidence" value="ECO:0007669"/>
    <property type="project" value="InterPro"/>
</dbReference>
<comment type="catalytic activity">
    <reaction evidence="7">
        <text>DNA(n) + a 2'-deoxyribonucleoside 5'-triphosphate = DNA(n+1) + diphosphate</text>
        <dbReference type="Rhea" id="RHEA:22508"/>
        <dbReference type="Rhea" id="RHEA-COMP:17339"/>
        <dbReference type="Rhea" id="RHEA-COMP:17340"/>
        <dbReference type="ChEBI" id="CHEBI:33019"/>
        <dbReference type="ChEBI" id="CHEBI:61560"/>
        <dbReference type="ChEBI" id="CHEBI:173112"/>
        <dbReference type="EC" id="2.7.7.49"/>
    </reaction>
</comment>
<keyword evidence="1" id="KW-0808">Transferase</keyword>
<dbReference type="PROSITE" id="PS50878">
    <property type="entry name" value="RT_POL"/>
    <property type="match status" value="1"/>
</dbReference>
<name>A0A0F9I693_9ZZZZ</name>
<dbReference type="GO" id="GO:0051607">
    <property type="term" value="P:defense response to virus"/>
    <property type="evidence" value="ECO:0007669"/>
    <property type="project" value="UniProtKB-KW"/>
</dbReference>
<organism evidence="10">
    <name type="scientific">marine sediment metagenome</name>
    <dbReference type="NCBI Taxonomy" id="412755"/>
    <lineage>
        <taxon>unclassified sequences</taxon>
        <taxon>metagenomes</taxon>
        <taxon>ecological metagenomes</taxon>
    </lineage>
</organism>
<dbReference type="InterPro" id="IPR043502">
    <property type="entry name" value="DNA/RNA_pol_sf"/>
</dbReference>
<dbReference type="AlphaFoldDB" id="A0A0F9I693"/>
<evidence type="ECO:0000256" key="6">
    <source>
        <dbReference type="ARBA" id="ARBA00034120"/>
    </source>
</evidence>
<dbReference type="InterPro" id="IPR051083">
    <property type="entry name" value="GrpII_Intron_Splice-Mob/Def"/>
</dbReference>
<protein>
    <recommendedName>
        <fullName evidence="9">Reverse transcriptase domain-containing protein</fullName>
    </recommendedName>
</protein>
<evidence type="ECO:0000256" key="2">
    <source>
        <dbReference type="ARBA" id="ARBA00022695"/>
    </source>
</evidence>
<keyword evidence="2" id="KW-0548">Nucleotidyltransferase</keyword>
<evidence type="ECO:0000256" key="5">
    <source>
        <dbReference type="ARBA" id="ARBA00023118"/>
    </source>
</evidence>
<evidence type="ECO:0000259" key="9">
    <source>
        <dbReference type="PROSITE" id="PS50878"/>
    </source>
</evidence>
<dbReference type="GO" id="GO:0046872">
    <property type="term" value="F:metal ion binding"/>
    <property type="evidence" value="ECO:0007669"/>
    <property type="project" value="UniProtKB-KW"/>
</dbReference>
<dbReference type="GO" id="GO:0003964">
    <property type="term" value="F:RNA-directed DNA polymerase activity"/>
    <property type="evidence" value="ECO:0007669"/>
    <property type="project" value="UniProtKB-EC"/>
</dbReference>
<evidence type="ECO:0000256" key="8">
    <source>
        <dbReference type="SAM" id="MobiDB-lite"/>
    </source>
</evidence>
<dbReference type="PRINTS" id="PR00866">
    <property type="entry name" value="RNADNAPOLMS"/>
</dbReference>
<keyword evidence="4" id="KW-0460">Magnesium</keyword>
<dbReference type="NCBIfam" id="TIGR04416">
    <property type="entry name" value="group_II_RT_mat"/>
    <property type="match status" value="1"/>
</dbReference>
<dbReference type="PANTHER" id="PTHR34047:SF8">
    <property type="entry name" value="PROTEIN YKFC"/>
    <property type="match status" value="1"/>
</dbReference>
<gene>
    <name evidence="10" type="ORF">LCGC14_1915890</name>
</gene>
<evidence type="ECO:0000256" key="1">
    <source>
        <dbReference type="ARBA" id="ARBA00022679"/>
    </source>
</evidence>
<dbReference type="InterPro" id="IPR013597">
    <property type="entry name" value="Mat_intron_G2"/>
</dbReference>
<dbReference type="InterPro" id="IPR000477">
    <property type="entry name" value="RT_dom"/>
</dbReference>
<evidence type="ECO:0000256" key="4">
    <source>
        <dbReference type="ARBA" id="ARBA00022842"/>
    </source>
</evidence>
<dbReference type="PANTHER" id="PTHR34047">
    <property type="entry name" value="NUCLEAR INTRON MATURASE 1, MITOCHONDRIAL-RELATED"/>
    <property type="match status" value="1"/>
</dbReference>
<sequence>MNLNSHRSPCCDSDEQRSTVNNTSNEYNQTDHDLMAMVLSNHNIGAAWQHVKRNKGAAGIDNMSIEEFNHFAKLHWLGIKQQLLNGTYQPLPVKRVMIPKPDGGERMLGIPAVIDRVIQQAIAQVISPYFEPQFSPHSYGYRPHKRASQAVNYVQSCVKQGYKTAVDIDLSKFFDEVNHDMLMNRVGRKIKDKALMRLLGKYLRAGIAERETGLWFESTKGVPQGGPLSPLLSNILLDELDKKLTYKQLKFARYADDIIILVKTKSEGLIIQQEITAFITKRLKLKVNESKSRVGPVSGSKFLGFTFRYGQVQIHEQALKKFKANVRELTNRNWGISMTLQIHKLTQYLRGWGHYYLIANAYQLTVDLDHWIRRRIRMCYWRQWRKPRTKVRSLMKLGVSERLAIACGITSKGPCRSSKTKGINIALGNNYLVSQGLVSLRDIWINIHYGR</sequence>
<feature type="region of interest" description="Disordered" evidence="8">
    <location>
        <begin position="1"/>
        <end position="27"/>
    </location>
</feature>
<dbReference type="Pfam" id="PF08388">
    <property type="entry name" value="GIIM"/>
    <property type="match status" value="1"/>
</dbReference>
<accession>A0A0F9I693</accession>
<dbReference type="SUPFAM" id="SSF56672">
    <property type="entry name" value="DNA/RNA polymerases"/>
    <property type="match status" value="1"/>
</dbReference>
<dbReference type="CDD" id="cd01651">
    <property type="entry name" value="RT_G2_intron"/>
    <property type="match status" value="1"/>
</dbReference>
<keyword evidence="5" id="KW-0051">Antiviral defense</keyword>
<feature type="domain" description="Reverse transcriptase" evidence="9">
    <location>
        <begin position="79"/>
        <end position="307"/>
    </location>
</feature>
<keyword evidence="3" id="KW-0479">Metal-binding</keyword>